<evidence type="ECO:0000256" key="1">
    <source>
        <dbReference type="SAM" id="Phobius"/>
    </source>
</evidence>
<protein>
    <submittedName>
        <fullName evidence="3">GHKL domain-containing protein</fullName>
    </submittedName>
</protein>
<dbReference type="EMBL" id="QVFB01000009">
    <property type="protein sequence ID" value="RGC19497.1"/>
    <property type="molecule type" value="Genomic_DNA"/>
</dbReference>
<proteinExistence type="predicted"/>
<sequence length="140" mass="15751">MRQLSHYPASVQCQFGIVPLVGYLFDYITHVYTSLLSEANPAAVEFMFFVCCAAFLCSILRASRVERQRIQMEQLQTSLNLQVTQAMREIEALRLSQQRASTYRTGHGLGVRSICAISEQYGGLTSFAAKDGQFTLRVML</sequence>
<keyword evidence="1" id="KW-0472">Membrane</keyword>
<keyword evidence="1" id="KW-1133">Transmembrane helix</keyword>
<dbReference type="InterPro" id="IPR032834">
    <property type="entry name" value="NatK-like_C"/>
</dbReference>
<gene>
    <name evidence="3" type="ORF">DW855_07290</name>
</gene>
<feature type="transmembrane region" description="Helical" evidence="1">
    <location>
        <begin position="42"/>
        <end position="62"/>
    </location>
</feature>
<organism evidence="3 4">
    <name type="scientific">Faecalibacterium prausnitzii</name>
    <dbReference type="NCBI Taxonomy" id="853"/>
    <lineage>
        <taxon>Bacteria</taxon>
        <taxon>Bacillati</taxon>
        <taxon>Bacillota</taxon>
        <taxon>Clostridia</taxon>
        <taxon>Eubacteriales</taxon>
        <taxon>Oscillospiraceae</taxon>
        <taxon>Faecalibacterium</taxon>
    </lineage>
</organism>
<dbReference type="AlphaFoldDB" id="A0A3E2W582"/>
<accession>A0A3E2W582</accession>
<feature type="domain" description="Sensor histidine kinase NatK-like C-terminal" evidence="2">
    <location>
        <begin position="75"/>
        <end position="140"/>
    </location>
</feature>
<dbReference type="Pfam" id="PF14501">
    <property type="entry name" value="HATPase_c_5"/>
    <property type="match status" value="1"/>
</dbReference>
<comment type="caution">
    <text evidence="3">The sequence shown here is derived from an EMBL/GenBank/DDBJ whole genome shotgun (WGS) entry which is preliminary data.</text>
</comment>
<name>A0A3E2W582_9FIRM</name>
<reference evidence="3 4" key="1">
    <citation type="submission" date="2018-08" db="EMBL/GenBank/DDBJ databases">
        <title>A genome reference for cultivated species of the human gut microbiota.</title>
        <authorList>
            <person name="Zou Y."/>
            <person name="Xue W."/>
            <person name="Luo G."/>
        </authorList>
    </citation>
    <scope>NUCLEOTIDE SEQUENCE [LARGE SCALE GENOMIC DNA]</scope>
    <source>
        <strain evidence="3 4">AM37-13AC</strain>
    </source>
</reference>
<dbReference type="RefSeq" id="WP_117554156.1">
    <property type="nucleotide sequence ID" value="NZ_QVFB01000009.1"/>
</dbReference>
<keyword evidence="1" id="KW-0812">Transmembrane</keyword>
<evidence type="ECO:0000313" key="3">
    <source>
        <dbReference type="EMBL" id="RGC19497.1"/>
    </source>
</evidence>
<dbReference type="Proteomes" id="UP000260733">
    <property type="component" value="Unassembled WGS sequence"/>
</dbReference>
<evidence type="ECO:0000259" key="2">
    <source>
        <dbReference type="Pfam" id="PF14501"/>
    </source>
</evidence>
<evidence type="ECO:0000313" key="4">
    <source>
        <dbReference type="Proteomes" id="UP000260733"/>
    </source>
</evidence>